<dbReference type="InterPro" id="IPR008919">
    <property type="entry name" value="Retrov_capsid_N"/>
</dbReference>
<dbReference type="GO" id="GO:0016032">
    <property type="term" value="P:viral process"/>
    <property type="evidence" value="ECO:0007669"/>
    <property type="project" value="InterPro"/>
</dbReference>
<dbReference type="SUPFAM" id="SSF47943">
    <property type="entry name" value="Retrovirus capsid protein, N-terminal core domain"/>
    <property type="match status" value="1"/>
</dbReference>
<feature type="region of interest" description="Disordered" evidence="1">
    <location>
        <begin position="95"/>
        <end position="115"/>
    </location>
</feature>
<dbReference type="Proteomes" id="UP000472268">
    <property type="component" value="Chromosome 13"/>
</dbReference>
<accession>A0A673U9C2</accession>
<proteinExistence type="predicted"/>
<evidence type="ECO:0000256" key="1">
    <source>
        <dbReference type="SAM" id="MobiDB-lite"/>
    </source>
</evidence>
<feature type="domain" description="Retroviral nucleocapsid Gag protein p24 C-terminal" evidence="2">
    <location>
        <begin position="275"/>
        <end position="335"/>
    </location>
</feature>
<protein>
    <recommendedName>
        <fullName evidence="2">Retroviral nucleocapsid Gag protein p24 C-terminal domain-containing protein</fullName>
    </recommendedName>
</protein>
<dbReference type="OMA" id="HEWEIAC"/>
<name>A0A673U9C2_SURSU</name>
<reference evidence="3" key="3">
    <citation type="submission" date="2025-09" db="UniProtKB">
        <authorList>
            <consortium name="Ensembl"/>
        </authorList>
    </citation>
    <scope>IDENTIFICATION</scope>
</reference>
<dbReference type="Pfam" id="PF00607">
    <property type="entry name" value="Gag_p24"/>
    <property type="match status" value="1"/>
</dbReference>
<dbReference type="Gene3D" id="1.10.1200.30">
    <property type="match status" value="1"/>
</dbReference>
<evidence type="ECO:0000313" key="4">
    <source>
        <dbReference type="Proteomes" id="UP000472268"/>
    </source>
</evidence>
<organism evidence="3 4">
    <name type="scientific">Suricata suricatta</name>
    <name type="common">Meerkat</name>
    <dbReference type="NCBI Taxonomy" id="37032"/>
    <lineage>
        <taxon>Eukaryota</taxon>
        <taxon>Metazoa</taxon>
        <taxon>Chordata</taxon>
        <taxon>Craniata</taxon>
        <taxon>Vertebrata</taxon>
        <taxon>Euteleostomi</taxon>
        <taxon>Mammalia</taxon>
        <taxon>Eutheria</taxon>
        <taxon>Laurasiatheria</taxon>
        <taxon>Carnivora</taxon>
        <taxon>Feliformia</taxon>
        <taxon>Herpestidae</taxon>
        <taxon>Suricata</taxon>
    </lineage>
</organism>
<dbReference type="InterPro" id="IPR008916">
    <property type="entry name" value="Retrov_capsid_C"/>
</dbReference>
<dbReference type="SUPFAM" id="SSF47353">
    <property type="entry name" value="Retrovirus capsid dimerization domain-like"/>
    <property type="match status" value="1"/>
</dbReference>
<dbReference type="InterPro" id="IPR050195">
    <property type="entry name" value="Primate_lentivir_Gag_pol-like"/>
</dbReference>
<dbReference type="InterPro" id="IPR045345">
    <property type="entry name" value="Gag_p24_C"/>
</dbReference>
<dbReference type="AlphaFoldDB" id="A0A673U9C2"/>
<keyword evidence="4" id="KW-1185">Reference proteome</keyword>
<dbReference type="PANTHER" id="PTHR40389:SF3">
    <property type="entry name" value="IGE-BINDING PROTEIN"/>
    <property type="match status" value="1"/>
</dbReference>
<reference evidence="3 4" key="1">
    <citation type="submission" date="2019-05" db="EMBL/GenBank/DDBJ databases">
        <title>A Chromosome-scale Meerkat (S. suricatta) Genome Assembly.</title>
        <authorList>
            <person name="Dudchenko O."/>
            <person name="Lieberman Aiden E."/>
            <person name="Tung J."/>
            <person name="Barreiro L.B."/>
            <person name="Clutton-Brock T.H."/>
        </authorList>
    </citation>
    <scope>NUCLEOTIDE SEQUENCE [LARGE SCALE GENOMIC DNA]</scope>
</reference>
<dbReference type="Pfam" id="PF19317">
    <property type="entry name" value="Gag_p24_C"/>
    <property type="match status" value="1"/>
</dbReference>
<feature type="compositionally biased region" description="Pro residues" evidence="1">
    <location>
        <begin position="102"/>
        <end position="111"/>
    </location>
</feature>
<evidence type="ECO:0000313" key="3">
    <source>
        <dbReference type="Ensembl" id="ENSSSUP00005020884.1"/>
    </source>
</evidence>
<reference evidence="3" key="2">
    <citation type="submission" date="2025-08" db="UniProtKB">
        <authorList>
            <consortium name="Ensembl"/>
        </authorList>
    </citation>
    <scope>IDENTIFICATION</scope>
</reference>
<evidence type="ECO:0000259" key="2">
    <source>
        <dbReference type="Pfam" id="PF19317"/>
    </source>
</evidence>
<dbReference type="Ensembl" id="ENSSSUT00005023882.1">
    <property type="protein sequence ID" value="ENSSSUP00005020884.1"/>
    <property type="gene ID" value="ENSSSUG00005013563.1"/>
</dbReference>
<sequence length="359" mass="38906">MDTGHLTPGSWNKLGKDLERADSVGSLPPGVIGLWTVVNTCLQDPVEVFQSALRAAAEVLEEVKELRLAIQEGSASSSDSDSCDDLETISKAVGALRVHPQPSAPTPPPYDPGGEKPARYAYPGVWAQAPPSLGAFPVFQDPQGQRFHEPLEWKKVSQLAEAVRVYGHSAAFTLVQLESLHRFCMTPGDWQNLAKACLTAGQYLDWKLLVIELAVEQAAANQRNGQPAWDVDMLLGQGCFANQQTGHPQVVYDQINGLCTKAWRMLPNKGQPGGNLTKILQGANESFSDFVARMVEAAGKVFGDVDTAMPLVKQLIYEQCTGDCRKAISPYKSKGLEVWMKICREMGGLLTNSGLAATV</sequence>
<dbReference type="PANTHER" id="PTHR40389">
    <property type="entry name" value="ENDOGENOUS RETROVIRUS GROUP K MEMBER 24 GAG POLYPROTEIN-RELATED"/>
    <property type="match status" value="1"/>
</dbReference>
<dbReference type="Gene3D" id="1.10.375.10">
    <property type="entry name" value="Human Immunodeficiency Virus Type 1 Capsid Protein"/>
    <property type="match status" value="1"/>
</dbReference>